<evidence type="ECO:0000313" key="2">
    <source>
        <dbReference type="EMBL" id="VEL19738.1"/>
    </source>
</evidence>
<sequence length="112" mass="11997">MISQDESLVTKLFQTMETTGADFTNVFLALEDTLLQAAESLACVMTFANCPHSSNTANFSNNVTGVDSGSNILSALHLNPAYLAAECSNLDDILSSPRPNRPDKYAAPIMNP</sequence>
<comment type="caution">
    <text evidence="2">The sequence shown here is derived from an EMBL/GenBank/DDBJ whole genome shotgun (WGS) entry which is preliminary data.</text>
</comment>
<dbReference type="AlphaFoldDB" id="A0A448WTE5"/>
<proteinExistence type="predicted"/>
<dbReference type="EMBL" id="CAAALY010043030">
    <property type="protein sequence ID" value="VEL19738.1"/>
    <property type="molecule type" value="Genomic_DNA"/>
</dbReference>
<dbReference type="Proteomes" id="UP000784294">
    <property type="component" value="Unassembled WGS sequence"/>
</dbReference>
<reference evidence="2" key="1">
    <citation type="submission" date="2018-11" db="EMBL/GenBank/DDBJ databases">
        <authorList>
            <consortium name="Pathogen Informatics"/>
        </authorList>
    </citation>
    <scope>NUCLEOTIDE SEQUENCE</scope>
</reference>
<accession>A0A448WTE5</accession>
<gene>
    <name evidence="2" type="ORF">PXEA_LOCUS13178</name>
</gene>
<evidence type="ECO:0000256" key="1">
    <source>
        <dbReference type="SAM" id="MobiDB-lite"/>
    </source>
</evidence>
<name>A0A448WTE5_9PLAT</name>
<protein>
    <submittedName>
        <fullName evidence="2">Uncharacterized protein</fullName>
    </submittedName>
</protein>
<evidence type="ECO:0000313" key="3">
    <source>
        <dbReference type="Proteomes" id="UP000784294"/>
    </source>
</evidence>
<keyword evidence="3" id="KW-1185">Reference proteome</keyword>
<feature type="region of interest" description="Disordered" evidence="1">
    <location>
        <begin position="93"/>
        <end position="112"/>
    </location>
</feature>
<organism evidence="2 3">
    <name type="scientific">Protopolystoma xenopodis</name>
    <dbReference type="NCBI Taxonomy" id="117903"/>
    <lineage>
        <taxon>Eukaryota</taxon>
        <taxon>Metazoa</taxon>
        <taxon>Spiralia</taxon>
        <taxon>Lophotrochozoa</taxon>
        <taxon>Platyhelminthes</taxon>
        <taxon>Monogenea</taxon>
        <taxon>Polyopisthocotylea</taxon>
        <taxon>Polystomatidea</taxon>
        <taxon>Polystomatidae</taxon>
        <taxon>Protopolystoma</taxon>
    </lineage>
</organism>